<evidence type="ECO:0000313" key="2">
    <source>
        <dbReference type="Proteomes" id="UP001143910"/>
    </source>
</evidence>
<sequence>MASSPFSWPEAPKSQPSKEIAASDEESSDSGFSDDSLEDLSALLGRPRPQAAPRHCHDVFSTPKAKRAAHALHKSPLAIIPKHKFDLKALAKDARRDSALLASSLRAKEVAAREKVAVASAPSTPVGGHGFNPPHSALTDIVSAEGGKNAHKIMRAVQRADTGNQELRYCFFRSEFDTPSPPKPPTEAMQGPWSLLTKGNQRVRERNLISGVPYNVVRNQQGMPEQVFLWMLEEVCVANSFVVGSELCNLIGICHDQIAGSITPNVLQSIWKCIGAEDVSMNHAEVSISKHDADTYKGHDWSKLLTVLVLLQTVAKHLSLDSTQYALKILLRLAMDKLVLGNIDIVNQFENTFEALADTIPPEQWDSFCFDSCAMLESNFKSQCIRANALLCLPIRCYRAYNLRRRLAITFLFNDASLSRRAPDEILTLQGIINRLAEPDLQVGPTTEFAELRAAILILDMAVDDGSVFTFADIEAENHFNQRVDELAEKLNEIWRRINDTGMKLARTEAKSVVEWVQKRVIHTVRTRRKQSKSIFDLPGQVRHQQRRDLPKQQAFMKSFFTKKAGESMAELKAEFAVELAVEAKSTPTVESELDAKAEPGPQLDPDDVAMDTIVVKSG</sequence>
<dbReference type="Proteomes" id="UP001143910">
    <property type="component" value="Unassembled WGS sequence"/>
</dbReference>
<name>A0ACC1NQR2_9HYPO</name>
<accession>A0ACC1NQR2</accession>
<proteinExistence type="predicted"/>
<keyword evidence="2" id="KW-1185">Reference proteome</keyword>
<gene>
    <name evidence="1" type="ORF">NQ176_g2136</name>
</gene>
<protein>
    <submittedName>
        <fullName evidence="1">Uncharacterized protein</fullName>
    </submittedName>
</protein>
<reference evidence="1" key="1">
    <citation type="submission" date="2022-08" db="EMBL/GenBank/DDBJ databases">
        <title>Genome Sequence of Lecanicillium fungicola.</title>
        <authorList>
            <person name="Buettner E."/>
        </authorList>
    </citation>
    <scope>NUCLEOTIDE SEQUENCE</scope>
    <source>
        <strain evidence="1">Babe33</strain>
    </source>
</reference>
<dbReference type="EMBL" id="JANJQO010000142">
    <property type="protein sequence ID" value="KAJ2981257.1"/>
    <property type="molecule type" value="Genomic_DNA"/>
</dbReference>
<organism evidence="1 2">
    <name type="scientific">Zarea fungicola</name>
    <dbReference type="NCBI Taxonomy" id="93591"/>
    <lineage>
        <taxon>Eukaryota</taxon>
        <taxon>Fungi</taxon>
        <taxon>Dikarya</taxon>
        <taxon>Ascomycota</taxon>
        <taxon>Pezizomycotina</taxon>
        <taxon>Sordariomycetes</taxon>
        <taxon>Hypocreomycetidae</taxon>
        <taxon>Hypocreales</taxon>
        <taxon>Cordycipitaceae</taxon>
        <taxon>Zarea</taxon>
    </lineage>
</organism>
<comment type="caution">
    <text evidence="1">The sequence shown here is derived from an EMBL/GenBank/DDBJ whole genome shotgun (WGS) entry which is preliminary data.</text>
</comment>
<evidence type="ECO:0000313" key="1">
    <source>
        <dbReference type="EMBL" id="KAJ2981257.1"/>
    </source>
</evidence>